<gene>
    <name evidence="2" type="ordered locus">Swoo_3756</name>
</gene>
<dbReference type="EMBL" id="CP000961">
    <property type="protein sequence ID" value="ACA88015.1"/>
    <property type="molecule type" value="Genomic_DNA"/>
</dbReference>
<dbReference type="HOGENOM" id="CLU_540675_0_0_6"/>
<evidence type="ECO:0000259" key="1">
    <source>
        <dbReference type="Pfam" id="PF00561"/>
    </source>
</evidence>
<dbReference type="PRINTS" id="PR00111">
    <property type="entry name" value="ABHYDROLASE"/>
</dbReference>
<dbReference type="SUPFAM" id="SSF53474">
    <property type="entry name" value="alpha/beta-Hydrolases"/>
    <property type="match status" value="1"/>
</dbReference>
<dbReference type="PANTHER" id="PTHR43798:SF33">
    <property type="entry name" value="HYDROLASE, PUTATIVE (AFU_ORTHOLOGUE AFUA_2G14860)-RELATED"/>
    <property type="match status" value="1"/>
</dbReference>
<dbReference type="Pfam" id="PF00561">
    <property type="entry name" value="Abhydrolase_1"/>
    <property type="match status" value="1"/>
</dbReference>
<dbReference type="GO" id="GO:0016787">
    <property type="term" value="F:hydrolase activity"/>
    <property type="evidence" value="ECO:0007669"/>
    <property type="project" value="UniProtKB-KW"/>
</dbReference>
<dbReference type="RefSeq" id="WP_012326347.1">
    <property type="nucleotide sequence ID" value="NC_010506.1"/>
</dbReference>
<protein>
    <submittedName>
        <fullName evidence="2">Alpha/beta hydrolase fold</fullName>
    </submittedName>
</protein>
<proteinExistence type="predicted"/>
<dbReference type="Gene3D" id="3.40.50.1820">
    <property type="entry name" value="alpha/beta hydrolase"/>
    <property type="match status" value="1"/>
</dbReference>
<dbReference type="ESTHER" id="9gamm-a0j7z6">
    <property type="family name" value="AlphaBeta_hydrolase"/>
</dbReference>
<evidence type="ECO:0000313" key="3">
    <source>
        <dbReference type="Proteomes" id="UP000002168"/>
    </source>
</evidence>
<dbReference type="AlphaFoldDB" id="B1KE13"/>
<dbReference type="InterPro" id="IPR000073">
    <property type="entry name" value="AB_hydrolase_1"/>
</dbReference>
<evidence type="ECO:0000313" key="2">
    <source>
        <dbReference type="EMBL" id="ACA88015.1"/>
    </source>
</evidence>
<accession>B1KE13</accession>
<dbReference type="Proteomes" id="UP000002168">
    <property type="component" value="Chromosome"/>
</dbReference>
<name>B1KE13_SHEWM</name>
<feature type="domain" description="AB hydrolase-1" evidence="1">
    <location>
        <begin position="96"/>
        <end position="207"/>
    </location>
</feature>
<dbReference type="KEGG" id="swd:Swoo_3756"/>
<dbReference type="InterPro" id="IPR050266">
    <property type="entry name" value="AB_hydrolase_sf"/>
</dbReference>
<dbReference type="eggNOG" id="COG2267">
    <property type="taxonomic scope" value="Bacteria"/>
</dbReference>
<dbReference type="GO" id="GO:0016020">
    <property type="term" value="C:membrane"/>
    <property type="evidence" value="ECO:0007669"/>
    <property type="project" value="TreeGrafter"/>
</dbReference>
<organism evidence="2 3">
    <name type="scientific">Shewanella woodyi (strain ATCC 51908 / MS32)</name>
    <dbReference type="NCBI Taxonomy" id="392500"/>
    <lineage>
        <taxon>Bacteria</taxon>
        <taxon>Pseudomonadati</taxon>
        <taxon>Pseudomonadota</taxon>
        <taxon>Gammaproteobacteria</taxon>
        <taxon>Alteromonadales</taxon>
        <taxon>Shewanellaceae</taxon>
        <taxon>Shewanella</taxon>
    </lineage>
</organism>
<sequence length="504" mass="55428" precursor="true">MRIDTIYRYMLLMLLVVASTETLSADSWLDKVKSGYKEVENKITTEFSLDDKTEELALAKPLPLDVPANWHYSYFNEPIFNSQMVILEDGVQHRKTIVLVHGLGELGMKDWFNLIPKLAEQYHVIAVDLPGFGLSGVPQGRYTPTNYAKVLNAVLNQYVDSPITLVGHSMGGAISLRFASMYPNSVDKLVLIDVAGVLEKTAFVKHISELPFDESLVPNMLKKTIAQVNDFGSSLVELGTLHDPASDFLHGNDVTWNALLSNSPNINAALSLVEEDFNSAVRNLTVDTSIIWGAKDTVAPIRTAKVLSANIESARLVIIENASHVPMKSHPQEFMVELQHALASKTVKESIVEKGKTDKSQGDLVCDNKANMTYSGNFDAIILNQCTNIKLKEVTATSLEANDSLVEVENLLLVSHRIALKADESVIRITNGVIKGDKAISLSGSRLDLAGVEIIGGEYTIYSDKHSQVVFSICKSESQQFSGLLHGVYELTETTLDELLYSSK</sequence>
<reference evidence="2 3" key="1">
    <citation type="submission" date="2008-02" db="EMBL/GenBank/DDBJ databases">
        <title>Complete sequence of Shewanella woodyi ATCC 51908.</title>
        <authorList>
            <consortium name="US DOE Joint Genome Institute"/>
            <person name="Copeland A."/>
            <person name="Lucas S."/>
            <person name="Lapidus A."/>
            <person name="Glavina del Rio T."/>
            <person name="Dalin E."/>
            <person name="Tice H."/>
            <person name="Bruce D."/>
            <person name="Goodwin L."/>
            <person name="Pitluck S."/>
            <person name="Sims D."/>
            <person name="Brettin T."/>
            <person name="Detter J.C."/>
            <person name="Han C."/>
            <person name="Kuske C.R."/>
            <person name="Schmutz J."/>
            <person name="Larimer F."/>
            <person name="Land M."/>
            <person name="Hauser L."/>
            <person name="Kyrpides N."/>
            <person name="Lykidis A."/>
            <person name="Zhao J.-S."/>
            <person name="Richardson P."/>
        </authorList>
    </citation>
    <scope>NUCLEOTIDE SEQUENCE [LARGE SCALE GENOMIC DNA]</scope>
    <source>
        <strain evidence="3">ATCC 51908 / MS32</strain>
    </source>
</reference>
<dbReference type="PANTHER" id="PTHR43798">
    <property type="entry name" value="MONOACYLGLYCEROL LIPASE"/>
    <property type="match status" value="1"/>
</dbReference>
<keyword evidence="2" id="KW-0378">Hydrolase</keyword>
<dbReference type="STRING" id="392500.Swoo_3756"/>
<dbReference type="InterPro" id="IPR029058">
    <property type="entry name" value="AB_hydrolase_fold"/>
</dbReference>
<keyword evidence="3" id="KW-1185">Reference proteome</keyword>